<comment type="caution">
    <text evidence="6">The sequence shown here is derived from an EMBL/GenBank/DDBJ whole genome shotgun (WGS) entry which is preliminary data.</text>
</comment>
<evidence type="ECO:0000256" key="3">
    <source>
        <dbReference type="ARBA" id="ARBA00022840"/>
    </source>
</evidence>
<proteinExistence type="predicted"/>
<evidence type="ECO:0000259" key="5">
    <source>
        <dbReference type="PROSITE" id="PS50893"/>
    </source>
</evidence>
<reference evidence="7" key="1">
    <citation type="journal article" date="2019" name="Int. J. Syst. Evol. Microbiol.">
        <title>The Global Catalogue of Microorganisms (GCM) 10K type strain sequencing project: providing services to taxonomists for standard genome sequencing and annotation.</title>
        <authorList>
            <consortium name="The Broad Institute Genomics Platform"/>
            <consortium name="The Broad Institute Genome Sequencing Center for Infectious Disease"/>
            <person name="Wu L."/>
            <person name="Ma J."/>
        </authorList>
    </citation>
    <scope>NUCLEOTIDE SEQUENCE [LARGE SCALE GENOMIC DNA]</scope>
    <source>
        <strain evidence="7">CGMCC 4.7349</strain>
    </source>
</reference>
<dbReference type="InterPro" id="IPR003593">
    <property type="entry name" value="AAA+_ATPase"/>
</dbReference>
<accession>A0ABQ2MHS3</accession>
<dbReference type="SUPFAM" id="SSF52540">
    <property type="entry name" value="P-loop containing nucleoside triphosphate hydrolases"/>
    <property type="match status" value="1"/>
</dbReference>
<evidence type="ECO:0000256" key="4">
    <source>
        <dbReference type="SAM" id="MobiDB-lite"/>
    </source>
</evidence>
<dbReference type="InterPro" id="IPR027417">
    <property type="entry name" value="P-loop_NTPase"/>
</dbReference>
<keyword evidence="7" id="KW-1185">Reference proteome</keyword>
<evidence type="ECO:0000313" key="6">
    <source>
        <dbReference type="EMBL" id="GGO52026.1"/>
    </source>
</evidence>
<protein>
    <submittedName>
        <fullName evidence="6">ABC transporter</fullName>
    </submittedName>
</protein>
<feature type="domain" description="ABC transporter" evidence="5">
    <location>
        <begin position="13"/>
        <end position="253"/>
    </location>
</feature>
<evidence type="ECO:0000256" key="2">
    <source>
        <dbReference type="ARBA" id="ARBA00022741"/>
    </source>
</evidence>
<dbReference type="SMART" id="SM00382">
    <property type="entry name" value="AAA"/>
    <property type="match status" value="1"/>
</dbReference>
<keyword evidence="2" id="KW-0547">Nucleotide-binding</keyword>
<dbReference type="PANTHER" id="PTHR24220:SF685">
    <property type="entry name" value="ABC TRANSPORTER RELATED"/>
    <property type="match status" value="1"/>
</dbReference>
<gene>
    <name evidence="6" type="ORF">GCM10012286_56080</name>
</gene>
<dbReference type="InterPro" id="IPR017911">
    <property type="entry name" value="MacB-like_ATP-bd"/>
</dbReference>
<feature type="compositionally biased region" description="Gly residues" evidence="4">
    <location>
        <begin position="280"/>
        <end position="293"/>
    </location>
</feature>
<dbReference type="InterPro" id="IPR015854">
    <property type="entry name" value="ABC_transpr_LolD-like"/>
</dbReference>
<dbReference type="CDD" id="cd03255">
    <property type="entry name" value="ABC_MJ0796_LolCDE_FtsE"/>
    <property type="match status" value="1"/>
</dbReference>
<feature type="region of interest" description="Disordered" evidence="4">
    <location>
        <begin position="280"/>
        <end position="311"/>
    </location>
</feature>
<keyword evidence="3" id="KW-0067">ATP-binding</keyword>
<dbReference type="Pfam" id="PF00005">
    <property type="entry name" value="ABC_tran"/>
    <property type="match status" value="1"/>
</dbReference>
<dbReference type="PANTHER" id="PTHR24220">
    <property type="entry name" value="IMPORT ATP-BINDING PROTEIN"/>
    <property type="match status" value="1"/>
</dbReference>
<dbReference type="EMBL" id="BMNG01000013">
    <property type="protein sequence ID" value="GGO52026.1"/>
    <property type="molecule type" value="Genomic_DNA"/>
</dbReference>
<organism evidence="6 7">
    <name type="scientific">Streptomyces lasiicapitis</name>
    <dbReference type="NCBI Taxonomy" id="1923961"/>
    <lineage>
        <taxon>Bacteria</taxon>
        <taxon>Bacillati</taxon>
        <taxon>Actinomycetota</taxon>
        <taxon>Actinomycetes</taxon>
        <taxon>Kitasatosporales</taxon>
        <taxon>Streptomycetaceae</taxon>
        <taxon>Streptomyces</taxon>
    </lineage>
</organism>
<dbReference type="PROSITE" id="PS50893">
    <property type="entry name" value="ABC_TRANSPORTER_2"/>
    <property type="match status" value="1"/>
</dbReference>
<dbReference type="PROSITE" id="PS00211">
    <property type="entry name" value="ABC_TRANSPORTER_1"/>
    <property type="match status" value="1"/>
</dbReference>
<evidence type="ECO:0000313" key="7">
    <source>
        <dbReference type="Proteomes" id="UP000656881"/>
    </source>
</evidence>
<sequence length="311" mass="32645">MSGTSSPDTQEVVRLDAVHKIYGGAKGQKNQVTALDGVSIGLDRGTFTAVMGPSGSGKSTFLHCAAGLDRPTSGSVRLDGVELSALKERALTKLRRERIGFIFQAFNLLPALSVLDNVTLPLRLAGRRPKQDAVDEVLQRVGLAGMQQRRPGELSGGQQQRVAIARALVTEPAVIFGDEPTGALDTHTAREVLILLREAVQWARQTIVMVTHDPVAAAHADRVVFLADGRIVSSLERPTPDQVAERMTHLGAWGTERVAPEAAQVAERVAGAGVADGGLGQVPGAGGGSGQASGGRSVRPSVQAPAWEGLR</sequence>
<keyword evidence="1" id="KW-0813">Transport</keyword>
<name>A0ABQ2MHS3_9ACTN</name>
<evidence type="ECO:0000256" key="1">
    <source>
        <dbReference type="ARBA" id="ARBA00022448"/>
    </source>
</evidence>
<dbReference type="Gene3D" id="3.40.50.300">
    <property type="entry name" value="P-loop containing nucleotide triphosphate hydrolases"/>
    <property type="match status" value="1"/>
</dbReference>
<dbReference type="Proteomes" id="UP000656881">
    <property type="component" value="Unassembled WGS sequence"/>
</dbReference>
<dbReference type="InterPro" id="IPR017871">
    <property type="entry name" value="ABC_transporter-like_CS"/>
</dbReference>
<dbReference type="InterPro" id="IPR003439">
    <property type="entry name" value="ABC_transporter-like_ATP-bd"/>
</dbReference>